<dbReference type="AlphaFoldDB" id="W8ANC9"/>
<feature type="compositionally biased region" description="Polar residues" evidence="1">
    <location>
        <begin position="756"/>
        <end position="792"/>
    </location>
</feature>
<organism evidence="2">
    <name type="scientific">Ceratitis capitata</name>
    <name type="common">Mediterranean fruit fly</name>
    <name type="synonym">Tephritis capitata</name>
    <dbReference type="NCBI Taxonomy" id="7213"/>
    <lineage>
        <taxon>Eukaryota</taxon>
        <taxon>Metazoa</taxon>
        <taxon>Ecdysozoa</taxon>
        <taxon>Arthropoda</taxon>
        <taxon>Hexapoda</taxon>
        <taxon>Insecta</taxon>
        <taxon>Pterygota</taxon>
        <taxon>Neoptera</taxon>
        <taxon>Endopterygota</taxon>
        <taxon>Diptera</taxon>
        <taxon>Brachycera</taxon>
        <taxon>Muscomorpha</taxon>
        <taxon>Tephritoidea</taxon>
        <taxon>Tephritidae</taxon>
        <taxon>Ceratitis</taxon>
        <taxon>Ceratitis</taxon>
    </lineage>
</organism>
<evidence type="ECO:0000256" key="1">
    <source>
        <dbReference type="SAM" id="MobiDB-lite"/>
    </source>
</evidence>
<feature type="region of interest" description="Disordered" evidence="1">
    <location>
        <begin position="373"/>
        <end position="399"/>
    </location>
</feature>
<feature type="compositionally biased region" description="Polar residues" evidence="1">
    <location>
        <begin position="539"/>
        <end position="563"/>
    </location>
</feature>
<feature type="compositionally biased region" description="Low complexity" evidence="1">
    <location>
        <begin position="829"/>
        <end position="844"/>
    </location>
</feature>
<feature type="compositionally biased region" description="Low complexity" evidence="1">
    <location>
        <begin position="793"/>
        <end position="804"/>
    </location>
</feature>
<reference evidence="2" key="1">
    <citation type="submission" date="2013-07" db="EMBL/GenBank/DDBJ databases">
        <authorList>
            <person name="Geib S."/>
        </authorList>
    </citation>
    <scope>NUCLEOTIDE SEQUENCE</scope>
</reference>
<gene>
    <name evidence="2" type="primary">HLES</name>
</gene>
<feature type="region of interest" description="Disordered" evidence="1">
    <location>
        <begin position="604"/>
        <end position="647"/>
    </location>
</feature>
<protein>
    <submittedName>
        <fullName evidence="2">Protein hairless</fullName>
    </submittedName>
</protein>
<feature type="region of interest" description="Disordered" evidence="1">
    <location>
        <begin position="752"/>
        <end position="910"/>
    </location>
</feature>
<accession>W8ANC9</accession>
<proteinExistence type="evidence at transcript level"/>
<feature type="compositionally biased region" description="Polar residues" evidence="1">
    <location>
        <begin position="692"/>
        <end position="705"/>
    </location>
</feature>
<sequence>MAAAAALGSSCTTSLSAHLISSAKAPDIDVIDCTMNAMSSVPLNNHSNVYSDKDKVNNKSEKLLLHRNGGGKNNDIEANFSAGSGTFGGRLQFFKNGKVILELARSKDGEKSRWISVPRKIFRAPSATSSTVTPTLATSIAYSKNESLTSLSFSDDNSSIQSSPWQRDHCWKQLSPRSGISKAMSLYYRRPRAASLSKIAVFLARKKRRKPCDKNLCPIPIFEQLSSIVLKTPGNFCSLNTNDIQNTNLNSIVLKTSEKLPLSNKNDIKEINRDNETENDMKNNCSVDIGAALINEVDGCSSSSTATLTGNDFSDNRMEEGPTSLAPSFLLSSCHKENKATVNKESKDVDIDVTVEDIKSNILEKVKTTENENIVSTTTRDEGSEPELNGSSNDVPVLNSKVDKVDPNDQGFCVKLNEDQRLKAPKQRVKLNIIVQKLIDRVPERLAQLSRLSQSVGSSNSIQGHSNLISQKVPQQCTSSSTRLVEYPQQHVSPRKRILREFEKVSLEDNCNVAGGKRSRAKSNASSSSASSYRSMESPNNNRSVVNTTSKISSSGNHTISENNVHRPSPSTYAKSSTTSTLMTTAPTRLYSSYSINSLLGGSGCSSSKAPTLATTNVGTSKRSKDITANPMGYHPKQHQSSSQQHYSDPSYLRAMLATPKSPEQCSGVKSPSIPVPKIRSPPYVSPLRDSQALSEVGTFNNKTRYGSDHPLNLDSSSPMHSQNQSYFLPYTSLSKYVSTISNSSNTTTNALNNSGCTADQHSSRFPSAFNRTSSPASVTNSSNQPASTSIGNSRENSPSNSRNMTDSPRDTVPRTVPKKTASIRRQFASPTTAVVNSSSASSVDRPFEDTYSSQDRITPVSGPNICGGGPHQLHRGSSRGNIVPSPLQHYYMYPSTTPNEASSPVQQSSSLSPGIVLPVVSGGTHSSVSTAAQYIPSIMPSAYMNPYFALAALRQPQLWSHYGSASLPVHMPSITNSPSLRLSPSSFHSFAYNGVNAAMAAVMQHQQQQILASSALMHGHSLSRTPVMVAPHNTINGSSGSQDSEAILTEQTTDLAADEIPNNATGLRLETGRCSSIKEEHNSDVPLNLSKH</sequence>
<feature type="compositionally biased region" description="Polar residues" evidence="1">
    <location>
        <begin position="609"/>
        <end position="621"/>
    </location>
</feature>
<dbReference type="EMBL" id="GAMC01016258">
    <property type="protein sequence ID" value="JAB90297.1"/>
    <property type="molecule type" value="mRNA"/>
</dbReference>
<name>W8ANC9_CERCA</name>
<dbReference type="CTD" id="42445"/>
<dbReference type="OrthoDB" id="8122370at2759"/>
<evidence type="ECO:0000313" key="2">
    <source>
        <dbReference type="EMBL" id="JAB90300.1"/>
    </source>
</evidence>
<dbReference type="EMBL" id="GAMC01016255">
    <property type="protein sequence ID" value="JAB90300.1"/>
    <property type="molecule type" value="mRNA"/>
</dbReference>
<feature type="compositionally biased region" description="Low complexity" evidence="1">
    <location>
        <begin position="522"/>
        <end position="538"/>
    </location>
</feature>
<dbReference type="KEGG" id="ccat:101452105"/>
<dbReference type="EMBL" id="GAMC01016253">
    <property type="protein sequence ID" value="JAB90302.1"/>
    <property type="molecule type" value="mRNA"/>
</dbReference>
<dbReference type="GeneID" id="101452105"/>
<feature type="region of interest" description="Disordered" evidence="1">
    <location>
        <begin position="513"/>
        <end position="581"/>
    </location>
</feature>
<feature type="region of interest" description="Disordered" evidence="1">
    <location>
        <begin position="662"/>
        <end position="721"/>
    </location>
</feature>
<reference evidence="2" key="2">
    <citation type="journal article" date="2014" name="BMC Genomics">
        <title>A genomic perspective to assessing quality of mass-reared SIT flies used in Mediterranean fruit fly (Ceratitis capitata) eradication in California.</title>
        <authorList>
            <person name="Calla B."/>
            <person name="Hall B."/>
            <person name="Hou S."/>
            <person name="Geib S.M."/>
        </authorList>
    </citation>
    <scope>NUCLEOTIDE SEQUENCE</scope>
</reference>